<dbReference type="InterPro" id="IPR011225">
    <property type="entry name" value="IV_sec_VirJ"/>
</dbReference>
<organism evidence="3 4">
    <name type="scientific">Rhizobium rhizoryzae</name>
    <dbReference type="NCBI Taxonomy" id="451876"/>
    <lineage>
        <taxon>Bacteria</taxon>
        <taxon>Pseudomonadati</taxon>
        <taxon>Pseudomonadota</taxon>
        <taxon>Alphaproteobacteria</taxon>
        <taxon>Hyphomicrobiales</taxon>
        <taxon>Rhizobiaceae</taxon>
        <taxon>Rhizobium/Agrobacterium group</taxon>
        <taxon>Rhizobium</taxon>
    </lineage>
</organism>
<comment type="caution">
    <text evidence="3">The sequence shown here is derived from an EMBL/GenBank/DDBJ whole genome shotgun (WGS) entry which is preliminary data.</text>
</comment>
<accession>A0A7W6LHK5</accession>
<keyword evidence="1" id="KW-0732">Signal</keyword>
<dbReference type="Pfam" id="PF06057">
    <property type="entry name" value="VirJ"/>
    <property type="match status" value="1"/>
</dbReference>
<dbReference type="EMBL" id="JACIEC010000001">
    <property type="protein sequence ID" value="MBB4143332.1"/>
    <property type="molecule type" value="Genomic_DNA"/>
</dbReference>
<evidence type="ECO:0000313" key="4">
    <source>
        <dbReference type="Proteomes" id="UP000519897"/>
    </source>
</evidence>
<feature type="signal peptide" evidence="1">
    <location>
        <begin position="1"/>
        <end position="25"/>
    </location>
</feature>
<feature type="domain" description="Bacterial virulence" evidence="2">
    <location>
        <begin position="265"/>
        <end position="454"/>
    </location>
</feature>
<dbReference type="AlphaFoldDB" id="A0A7W6LHK5"/>
<dbReference type="PIRSF" id="PIRSF029063">
    <property type="entry name" value="IV_sec_VirJ"/>
    <property type="match status" value="1"/>
</dbReference>
<evidence type="ECO:0000256" key="1">
    <source>
        <dbReference type="SAM" id="SignalP"/>
    </source>
</evidence>
<evidence type="ECO:0000313" key="3">
    <source>
        <dbReference type="EMBL" id="MBB4143332.1"/>
    </source>
</evidence>
<reference evidence="3 4" key="1">
    <citation type="submission" date="2020-08" db="EMBL/GenBank/DDBJ databases">
        <title>Genomic Encyclopedia of Type Strains, Phase IV (KMG-IV): sequencing the most valuable type-strain genomes for metagenomic binning, comparative biology and taxonomic classification.</title>
        <authorList>
            <person name="Goeker M."/>
        </authorList>
    </citation>
    <scope>NUCLEOTIDE SEQUENCE [LARGE SCALE GENOMIC DNA]</scope>
    <source>
        <strain evidence="3 4">DSM 29514</strain>
    </source>
</reference>
<name>A0A7W6LHK5_9HYPH</name>
<gene>
    <name evidence="3" type="ORF">GGQ72_001831</name>
</gene>
<dbReference type="SUPFAM" id="SSF53474">
    <property type="entry name" value="alpha/beta-Hydrolases"/>
    <property type="match status" value="2"/>
</dbReference>
<dbReference type="Gene3D" id="3.40.50.1820">
    <property type="entry name" value="alpha/beta hydrolase"/>
    <property type="match status" value="2"/>
</dbReference>
<protein>
    <submittedName>
        <fullName evidence="3">Type IV secretory pathway VirJ component</fullName>
    </submittedName>
</protein>
<keyword evidence="4" id="KW-1185">Reference proteome</keyword>
<dbReference type="RefSeq" id="WP_165133008.1">
    <property type="nucleotide sequence ID" value="NZ_CP049250.1"/>
</dbReference>
<sequence>MRSIFKTVAISTLLLAQGITVPALAQRVEAKFDTGMIPSPHILMPQGEVKASIFLLSDENGWNADEDKQAEALTEKGAVVIGIDLPTYITSLGKDPDDCIYTISDIESLAQQVQRSLGNGSYRTPIIAGIGAGATYVLGMMSQSPPATIGEAVAVDPGAAIALPKVLCTPAEKKTVAGGIQYGLSDGSLPAPTSIFLTKSATADGTAHAEALKKEQPDIDLEQSDRSAQETLIQALSDRIDAASQDNSPLGLPLTILDTRPTLNTMAIIISGDGGWRDIDADLGDALQEDGIPVVGLDALRYFWSKKDAVSTAADLSRVIRAYRKQWGVQNVLLIGYSFGADLLPATYNQLPEADRSRVAMLSLLALSNSAEFEISVSGWLGGSGSGEGGDPTVDLQKIDPKKVQCVYGTEDDEDACKALAPRGIETIGIAGGHHFDEDYEALAKKIVASLKKRINS</sequence>
<dbReference type="Proteomes" id="UP000519897">
    <property type="component" value="Unassembled WGS sequence"/>
</dbReference>
<dbReference type="InterPro" id="IPR010333">
    <property type="entry name" value="VirJ"/>
</dbReference>
<dbReference type="InterPro" id="IPR029058">
    <property type="entry name" value="AB_hydrolase_fold"/>
</dbReference>
<proteinExistence type="predicted"/>
<feature type="chain" id="PRO_5031368914" evidence="1">
    <location>
        <begin position="26"/>
        <end position="457"/>
    </location>
</feature>
<evidence type="ECO:0000259" key="2">
    <source>
        <dbReference type="Pfam" id="PF06057"/>
    </source>
</evidence>